<protein>
    <recommendedName>
        <fullName evidence="4">Glycoside hydrolase family 42 N-terminal domain-containing protein</fullName>
    </recommendedName>
</protein>
<feature type="signal peptide" evidence="1">
    <location>
        <begin position="1"/>
        <end position="24"/>
    </location>
</feature>
<sequence>MRFFRSIHCLIVVLTLLTSLQVSAQKKKEEFLISIYSPPPAKFLNDKQYQVLKDAYVDILLNIGPGVKSDKEGNLQTLDLARKYGFKVYVFDGRLSLGDDKIREMVSDYKAHPALGGYYITDEPDSARLKSAVDLMNKVKKLDPEKDAYINHLPDWAVNNYEHGFLERYIKLAGKENINYLAYDNYPYKRKQKLEKTYFNNLDIIRRVGLKYNIKTSSCLQSFGMYVSGVEELRRPKADEIRMNVYSNLAYGIKNPVWYPYWTQDNMSSITMSLCVIDSAGVKTDMYEPFRQMNGEMKRLGKTLINLDAQEVYHTGDSLWLGTVRPPADFILKIQDEKADFILSRLVAKSSGEEYVMVVNRSFKQSRKMTFQVKDSVKKMKEISKINGKPVKSSFRAETHQITESFLPGEGKLFQIN</sequence>
<dbReference type="Gene3D" id="3.20.20.80">
    <property type="entry name" value="Glycosidases"/>
    <property type="match status" value="1"/>
</dbReference>
<evidence type="ECO:0000256" key="1">
    <source>
        <dbReference type="SAM" id="SignalP"/>
    </source>
</evidence>
<evidence type="ECO:0000313" key="2">
    <source>
        <dbReference type="EMBL" id="TKT90541.1"/>
    </source>
</evidence>
<name>A0A4U6D360_9BACT</name>
<reference evidence="2 3" key="1">
    <citation type="submission" date="2019-05" db="EMBL/GenBank/DDBJ databases">
        <title>Dyadobacter AR-3-8 sp. nov., isolated from arctic soil.</title>
        <authorList>
            <person name="Chaudhary D.K."/>
        </authorList>
    </citation>
    <scope>NUCLEOTIDE SEQUENCE [LARGE SCALE GENOMIC DNA]</scope>
    <source>
        <strain evidence="2 3">AR-3-8</strain>
    </source>
</reference>
<dbReference type="EMBL" id="SZVO01000009">
    <property type="protein sequence ID" value="TKT90541.1"/>
    <property type="molecule type" value="Genomic_DNA"/>
</dbReference>
<gene>
    <name evidence="2" type="ORF">FDK13_19630</name>
</gene>
<keyword evidence="3" id="KW-1185">Reference proteome</keyword>
<proteinExistence type="predicted"/>
<feature type="chain" id="PRO_5020467875" description="Glycoside hydrolase family 42 N-terminal domain-containing protein" evidence="1">
    <location>
        <begin position="25"/>
        <end position="417"/>
    </location>
</feature>
<evidence type="ECO:0000313" key="3">
    <source>
        <dbReference type="Proteomes" id="UP000304900"/>
    </source>
</evidence>
<evidence type="ECO:0008006" key="4">
    <source>
        <dbReference type="Google" id="ProtNLM"/>
    </source>
</evidence>
<accession>A0A4U6D360</accession>
<dbReference type="Proteomes" id="UP000304900">
    <property type="component" value="Unassembled WGS sequence"/>
</dbReference>
<comment type="caution">
    <text evidence="2">The sequence shown here is derived from an EMBL/GenBank/DDBJ whole genome shotgun (WGS) entry which is preliminary data.</text>
</comment>
<dbReference type="AlphaFoldDB" id="A0A4U6D360"/>
<organism evidence="2 3">
    <name type="scientific">Dyadobacter frigoris</name>
    <dbReference type="NCBI Taxonomy" id="2576211"/>
    <lineage>
        <taxon>Bacteria</taxon>
        <taxon>Pseudomonadati</taxon>
        <taxon>Bacteroidota</taxon>
        <taxon>Cytophagia</taxon>
        <taxon>Cytophagales</taxon>
        <taxon>Spirosomataceae</taxon>
        <taxon>Dyadobacter</taxon>
    </lineage>
</organism>
<keyword evidence="1" id="KW-0732">Signal</keyword>